<name>A0AC35F6S8_9BILA</name>
<dbReference type="WBParaSite" id="PS1159_v2.g14506.t1">
    <property type="protein sequence ID" value="PS1159_v2.g14506.t1"/>
    <property type="gene ID" value="PS1159_v2.g14506"/>
</dbReference>
<dbReference type="Proteomes" id="UP000887580">
    <property type="component" value="Unplaced"/>
</dbReference>
<evidence type="ECO:0000313" key="2">
    <source>
        <dbReference type="WBParaSite" id="PS1159_v2.g14506.t1"/>
    </source>
</evidence>
<evidence type="ECO:0000313" key="1">
    <source>
        <dbReference type="Proteomes" id="UP000887580"/>
    </source>
</evidence>
<sequence>MSIGKANSKIFGALRNLKNKNIADITVGERFIYFVLQDNKGASTGWRLGKNEKAAEQFTPAELNIRSNHNCYGAAAICAAYGNSNGGIFALDKNVLYYVNDKSEMKKIPIDDKECTYGNPVCGKEYLYIVKEKEDQQSILRMKLNQIYDADKVEVEVVTSDPSLLYGNLAINEKQEIFYNAWKNGMPFDEAHIYRINIFDSQKKEENIDKFAKLYPTPYGDDGYFFIDDSTKFTTINSKDVKSEVSGSNFKYKNDENDGDIGDPCWIVGNQRPIVTTQNYLVFTVNDKLRILHVPTEMYSSINIENVDLLTADTFEKDVIYFKAADSGNINLYKLNLTKDPKSPELLYGIDLIQNAFEPVLPKHINETIDGIQVAGYLYKVPSSNSTENHPTIIWCHGGPTMRTNNTLDFRKQTYISAGFNIFDLEYTGTWGYGREYRTKLYGHWGDYDAKDVLAAIKMLKSTSYMKTDKFFVMGSSAGAYLALCSLADDEKNLICAASVSASFYNPTDLVVKSCRYEKPYTEKLLGDKPRNDIVEKIIKNKASICFFHGSEDPVVSCDDARQLSEAMKGAGLKTSFKLFDKEGHSFKDVDNISTMVNDTLEFFKETAARE</sequence>
<accession>A0AC35F6S8</accession>
<organism evidence="1 2">
    <name type="scientific">Panagrolaimus sp. PS1159</name>
    <dbReference type="NCBI Taxonomy" id="55785"/>
    <lineage>
        <taxon>Eukaryota</taxon>
        <taxon>Metazoa</taxon>
        <taxon>Ecdysozoa</taxon>
        <taxon>Nematoda</taxon>
        <taxon>Chromadorea</taxon>
        <taxon>Rhabditida</taxon>
        <taxon>Tylenchina</taxon>
        <taxon>Panagrolaimomorpha</taxon>
        <taxon>Panagrolaimoidea</taxon>
        <taxon>Panagrolaimidae</taxon>
        <taxon>Panagrolaimus</taxon>
    </lineage>
</organism>
<proteinExistence type="predicted"/>
<reference evidence="2" key="1">
    <citation type="submission" date="2022-11" db="UniProtKB">
        <authorList>
            <consortium name="WormBaseParasite"/>
        </authorList>
    </citation>
    <scope>IDENTIFICATION</scope>
</reference>
<protein>
    <submittedName>
        <fullName evidence="2">Peptidase S9 prolyl oligopeptidase catalytic domain-containing protein</fullName>
    </submittedName>
</protein>